<dbReference type="Gene3D" id="1.10.10.160">
    <property type="match status" value="1"/>
</dbReference>
<dbReference type="GO" id="GO:0005829">
    <property type="term" value="C:cytosol"/>
    <property type="evidence" value="ECO:0007669"/>
    <property type="project" value="TreeGrafter"/>
</dbReference>
<keyword evidence="9" id="KW-0238">DNA-binding</keyword>
<evidence type="ECO:0000256" key="9">
    <source>
        <dbReference type="ARBA" id="ARBA00023125"/>
    </source>
</evidence>
<dbReference type="GO" id="GO:0000725">
    <property type="term" value="P:recombinational repair"/>
    <property type="evidence" value="ECO:0007669"/>
    <property type="project" value="TreeGrafter"/>
</dbReference>
<sequence>MARKRPSTTAAPSSPKRAAPAKRGSSRSEQARPGSARGAAGRGGTALRAHLVGVDGGPIVTREWPPSVMRVIDAHTPDGTVADPWRPFRVHGGPGSGKTALVVDAAVARLTRPGIDPESVLVLTANRRAAVALREEITRRVLAQSSDAPALGGALREPLVRTVHSFAFAILRLQAQAHGNPPPRLITGSEQDVVLRELLAGDIEDGAGYWPAHLRPALGTDGFAQALRDLMMRAAERGVGPEELAELGSRHRRPEWVAAAHAYAQYEQNVLLRGTVGSQTPGASAPAVDAAELVGSALSAFATDPDLLAGQRRRIRHLIVDDAQHLDPQAAHLVRLIGTGTDSTIIAADTDQSIFGFRGASPRFADSLAASGTDRDVVLDTDFRHHRQIAVVGRALAARLPGARPHRFPVVPDSDALPGGASVRVYSSAAKEATAVADLLRRAHLFEGVAWSQMAVIVRSAHLALPALRRAFRSAGVPLSTPTSDLPLHRQRSVAALMVVLRAVAARERVEHTAETVENPHVVGNPHADDSPAEDFTADDALALFTGPVGMADPGALRRLRRGVRRRDEQAGGERAGRDSLSSLRLALLDPDLGAEYLAALTDHEGAPLARVLDVIAAGATAHRAGRGVEETLWASWQATGLERRWVSSAIRGGPGGEQADRDLDAMMAMFEAAANFSDTLPAAGPAAFVHYLSQLQIPRDSRTPAAAADSVSVLSAHAAAGREWEVVAVAGVLDGLWPSLRSRGSVLGTAELVDLLDGMDPAAIDRVARGAGALADERRLLLVACTRARRRLLVTAVEDGGGESSPSRFIGEISDALRIDARRGGTGESGDAEQPDDPDVLDTVAEDELPIDPGVDRVLSLPSLVATLRAVVVAGATADEPDERTRAAAQLLAQLADSDIPGAHPRDWFGLSRPSSAEPLWTPDAGPVVLSPSNVDQLSRCSLRWMLERAGGRDGDGTPALTGSLVHTLVQAVAGEIEPAEVTSALREIWERVDTGAAWYSAHELERAEAMLTNFREWLSLSRDDLTTVGVEEVIDAVIPPAADTGAPEADAAGAGAQGVAPAEDGSDLPVRLRGRVDRLERDAQGRPVVVDVKTAKSAITKADTLDHAQLAAYQVAIAHGGARDFPGTDVEPGGGRLVYVSAPHRSTGATEREQPALTPELLDEWRAVVRRAARSGIGPVFEATPNPGCAHCALVTSCPAQLRGKAVTDD</sequence>
<evidence type="ECO:0000256" key="4">
    <source>
        <dbReference type="ARBA" id="ARBA00022763"/>
    </source>
</evidence>
<dbReference type="PROSITE" id="PS51198">
    <property type="entry name" value="UVRD_HELICASE_ATP_BIND"/>
    <property type="match status" value="1"/>
</dbReference>
<dbReference type="EMBL" id="JAAXPC010000014">
    <property type="protein sequence ID" value="NKY03987.1"/>
    <property type="molecule type" value="Genomic_DNA"/>
</dbReference>
<dbReference type="RefSeq" id="WP_006372930.1">
    <property type="nucleotide sequence ID" value="NZ_JAAXPC010000014.1"/>
</dbReference>
<comment type="catalytic activity">
    <reaction evidence="14">
        <text>ATP + H2O = ADP + phosphate + H(+)</text>
        <dbReference type="Rhea" id="RHEA:13065"/>
        <dbReference type="ChEBI" id="CHEBI:15377"/>
        <dbReference type="ChEBI" id="CHEBI:15378"/>
        <dbReference type="ChEBI" id="CHEBI:30616"/>
        <dbReference type="ChEBI" id="CHEBI:43474"/>
        <dbReference type="ChEBI" id="CHEBI:456216"/>
        <dbReference type="EC" id="5.6.2.4"/>
    </reaction>
</comment>
<dbReference type="InterPro" id="IPR027417">
    <property type="entry name" value="P-loop_NTPase"/>
</dbReference>
<feature type="region of interest" description="Disordered" evidence="16">
    <location>
        <begin position="1043"/>
        <end position="1070"/>
    </location>
</feature>
<feature type="domain" description="UvrD-like helicase ATP-binding" evidence="17">
    <location>
        <begin position="71"/>
        <end position="386"/>
    </location>
</feature>
<feature type="region of interest" description="Disordered" evidence="16">
    <location>
        <begin position="1"/>
        <end position="44"/>
    </location>
</feature>
<organism evidence="19 20">
    <name type="scientific">Gordonia polyisoprenivorans</name>
    <dbReference type="NCBI Taxonomy" id="84595"/>
    <lineage>
        <taxon>Bacteria</taxon>
        <taxon>Bacillati</taxon>
        <taxon>Actinomycetota</taxon>
        <taxon>Actinomycetes</taxon>
        <taxon>Mycobacteriales</taxon>
        <taxon>Gordoniaceae</taxon>
        <taxon>Gordonia</taxon>
    </lineage>
</organism>
<comment type="catalytic activity">
    <reaction evidence="12">
        <text>Couples ATP hydrolysis with the unwinding of duplex DNA by translocating in the 3'-5' direction.</text>
        <dbReference type="EC" id="5.6.2.4"/>
    </reaction>
</comment>
<evidence type="ECO:0000256" key="10">
    <source>
        <dbReference type="ARBA" id="ARBA00023204"/>
    </source>
</evidence>
<evidence type="ECO:0000256" key="6">
    <source>
        <dbReference type="ARBA" id="ARBA00022806"/>
    </source>
</evidence>
<dbReference type="Proteomes" id="UP000563898">
    <property type="component" value="Unassembled WGS sequence"/>
</dbReference>
<evidence type="ECO:0000256" key="5">
    <source>
        <dbReference type="ARBA" id="ARBA00022801"/>
    </source>
</evidence>
<dbReference type="AlphaFoldDB" id="A0A846WS43"/>
<evidence type="ECO:0000313" key="20">
    <source>
        <dbReference type="Proteomes" id="UP000563898"/>
    </source>
</evidence>
<protein>
    <recommendedName>
        <fullName evidence="13">DNA 3'-5' helicase</fullName>
        <ecNumber evidence="13">5.6.2.4</ecNumber>
    </recommendedName>
</protein>
<evidence type="ECO:0000259" key="18">
    <source>
        <dbReference type="PROSITE" id="PS51217"/>
    </source>
</evidence>
<evidence type="ECO:0000256" key="16">
    <source>
        <dbReference type="SAM" id="MobiDB-lite"/>
    </source>
</evidence>
<feature type="compositionally biased region" description="Low complexity" evidence="16">
    <location>
        <begin position="7"/>
        <end position="23"/>
    </location>
</feature>
<keyword evidence="11" id="KW-0413">Isomerase</keyword>
<dbReference type="PANTHER" id="PTHR11070:SF59">
    <property type="entry name" value="DNA 3'-5' HELICASE"/>
    <property type="match status" value="1"/>
</dbReference>
<evidence type="ECO:0000256" key="14">
    <source>
        <dbReference type="ARBA" id="ARBA00048988"/>
    </source>
</evidence>
<evidence type="ECO:0000256" key="15">
    <source>
        <dbReference type="PROSITE-ProRule" id="PRU00560"/>
    </source>
</evidence>
<dbReference type="GO" id="GO:0005524">
    <property type="term" value="F:ATP binding"/>
    <property type="evidence" value="ECO:0007669"/>
    <property type="project" value="UniProtKB-UniRule"/>
</dbReference>
<name>A0A846WS43_9ACTN</name>
<keyword evidence="8 15" id="KW-0067">ATP-binding</keyword>
<comment type="similarity">
    <text evidence="1">Belongs to the helicase family. UvrD subfamily.</text>
</comment>
<keyword evidence="5 15" id="KW-0378">Hydrolase</keyword>
<keyword evidence="6 15" id="KW-0347">Helicase</keyword>
<dbReference type="Pfam" id="PF12705">
    <property type="entry name" value="PDDEXK_1"/>
    <property type="match status" value="1"/>
</dbReference>
<dbReference type="Gene3D" id="3.40.50.300">
    <property type="entry name" value="P-loop containing nucleotide triphosphate hydrolases"/>
    <property type="match status" value="2"/>
</dbReference>
<keyword evidence="4" id="KW-0227">DNA damage</keyword>
<dbReference type="GO" id="GO:0004527">
    <property type="term" value="F:exonuclease activity"/>
    <property type="evidence" value="ECO:0007669"/>
    <property type="project" value="UniProtKB-KW"/>
</dbReference>
<dbReference type="GO" id="GO:0043138">
    <property type="term" value="F:3'-5' DNA helicase activity"/>
    <property type="evidence" value="ECO:0007669"/>
    <property type="project" value="UniProtKB-EC"/>
</dbReference>
<feature type="domain" description="UvrD-like helicase C-terminal" evidence="18">
    <location>
        <begin position="387"/>
        <end position="722"/>
    </location>
</feature>
<dbReference type="InterPro" id="IPR000212">
    <property type="entry name" value="DNA_helicase_UvrD/REP"/>
</dbReference>
<evidence type="ECO:0000256" key="7">
    <source>
        <dbReference type="ARBA" id="ARBA00022839"/>
    </source>
</evidence>
<proteinExistence type="inferred from homology"/>
<accession>A0A846WS43</accession>
<dbReference type="EC" id="5.6.2.4" evidence="13"/>
<dbReference type="InterPro" id="IPR014017">
    <property type="entry name" value="DNA_helicase_UvrD-like_C"/>
</dbReference>
<evidence type="ECO:0000256" key="3">
    <source>
        <dbReference type="ARBA" id="ARBA00022741"/>
    </source>
</evidence>
<evidence type="ECO:0000313" key="19">
    <source>
        <dbReference type="EMBL" id="NKY03987.1"/>
    </source>
</evidence>
<keyword evidence="10" id="KW-0234">DNA repair</keyword>
<dbReference type="GO" id="GO:0003677">
    <property type="term" value="F:DNA binding"/>
    <property type="evidence" value="ECO:0007669"/>
    <property type="project" value="UniProtKB-KW"/>
</dbReference>
<evidence type="ECO:0000259" key="17">
    <source>
        <dbReference type="PROSITE" id="PS51198"/>
    </source>
</evidence>
<dbReference type="Pfam" id="PF00580">
    <property type="entry name" value="UvrD-helicase"/>
    <property type="match status" value="1"/>
</dbReference>
<keyword evidence="2" id="KW-0540">Nuclease</keyword>
<keyword evidence="3 15" id="KW-0547">Nucleotide-binding</keyword>
<evidence type="ECO:0000256" key="1">
    <source>
        <dbReference type="ARBA" id="ARBA00009922"/>
    </source>
</evidence>
<keyword evidence="7" id="KW-0269">Exonuclease</keyword>
<dbReference type="PANTHER" id="PTHR11070">
    <property type="entry name" value="UVRD / RECB / PCRA DNA HELICASE FAMILY MEMBER"/>
    <property type="match status" value="1"/>
</dbReference>
<evidence type="ECO:0000256" key="8">
    <source>
        <dbReference type="ARBA" id="ARBA00022840"/>
    </source>
</evidence>
<gene>
    <name evidence="19" type="ORF">HGA05_20670</name>
</gene>
<comment type="caution">
    <text evidence="19">The sequence shown here is derived from an EMBL/GenBank/DDBJ whole genome shotgun (WGS) entry which is preliminary data.</text>
</comment>
<dbReference type="InterPro" id="IPR038726">
    <property type="entry name" value="PDDEXK_AddAB-type"/>
</dbReference>
<dbReference type="InterPro" id="IPR011604">
    <property type="entry name" value="PDDEXK-like_dom_sf"/>
</dbReference>
<feature type="compositionally biased region" description="Low complexity" evidence="16">
    <location>
        <begin position="1043"/>
        <end position="1064"/>
    </location>
</feature>
<dbReference type="InterPro" id="IPR013986">
    <property type="entry name" value="DExx_box_DNA_helicase_dom_sf"/>
</dbReference>
<dbReference type="Gene3D" id="3.90.320.10">
    <property type="match status" value="1"/>
</dbReference>
<evidence type="ECO:0000256" key="13">
    <source>
        <dbReference type="ARBA" id="ARBA00034808"/>
    </source>
</evidence>
<dbReference type="Pfam" id="PF13361">
    <property type="entry name" value="UvrD_C"/>
    <property type="match status" value="1"/>
</dbReference>
<evidence type="ECO:0000256" key="11">
    <source>
        <dbReference type="ARBA" id="ARBA00023235"/>
    </source>
</evidence>
<dbReference type="PROSITE" id="PS51217">
    <property type="entry name" value="UVRD_HELICASE_CTER"/>
    <property type="match status" value="1"/>
</dbReference>
<evidence type="ECO:0000256" key="2">
    <source>
        <dbReference type="ARBA" id="ARBA00022722"/>
    </source>
</evidence>
<evidence type="ECO:0000256" key="12">
    <source>
        <dbReference type="ARBA" id="ARBA00034617"/>
    </source>
</evidence>
<reference evidence="19 20" key="1">
    <citation type="submission" date="2020-04" db="EMBL/GenBank/DDBJ databases">
        <title>MicrobeNet Type strains.</title>
        <authorList>
            <person name="Nicholson A.C."/>
        </authorList>
    </citation>
    <scope>NUCLEOTIDE SEQUENCE [LARGE SCALE GENOMIC DNA]</scope>
    <source>
        <strain evidence="19 20">ATCC BAA-14</strain>
    </source>
</reference>
<dbReference type="SUPFAM" id="SSF52540">
    <property type="entry name" value="P-loop containing nucleoside triphosphate hydrolases"/>
    <property type="match status" value="1"/>
</dbReference>
<feature type="binding site" evidence="15">
    <location>
        <begin position="92"/>
        <end position="99"/>
    </location>
    <ligand>
        <name>ATP</name>
        <dbReference type="ChEBI" id="CHEBI:30616"/>
    </ligand>
</feature>
<dbReference type="GO" id="GO:0033202">
    <property type="term" value="C:DNA helicase complex"/>
    <property type="evidence" value="ECO:0007669"/>
    <property type="project" value="TreeGrafter"/>
</dbReference>
<feature type="compositionally biased region" description="Low complexity" evidence="16">
    <location>
        <begin position="31"/>
        <end position="44"/>
    </location>
</feature>
<dbReference type="InterPro" id="IPR014016">
    <property type="entry name" value="UvrD-like_ATP-bd"/>
</dbReference>